<feature type="compositionally biased region" description="Low complexity" evidence="1">
    <location>
        <begin position="52"/>
        <end position="82"/>
    </location>
</feature>
<feature type="region of interest" description="Disordered" evidence="1">
    <location>
        <begin position="31"/>
        <end position="84"/>
    </location>
</feature>
<gene>
    <name evidence="2" type="ORF">HZS55_08360</name>
</gene>
<dbReference type="PROSITE" id="PS51257">
    <property type="entry name" value="PROKAR_LIPOPROTEIN"/>
    <property type="match status" value="1"/>
</dbReference>
<dbReference type="RefSeq" id="WP_179911233.1">
    <property type="nucleotide sequence ID" value="NZ_CP058910.1"/>
</dbReference>
<name>A0A7D5P3J7_9EURY</name>
<dbReference type="Proteomes" id="UP000509667">
    <property type="component" value="Chromosome"/>
</dbReference>
<protein>
    <recommendedName>
        <fullName evidence="4">Right-handed parallel beta-helix repeat-containing protein</fullName>
    </recommendedName>
</protein>
<dbReference type="AlphaFoldDB" id="A0A7D5P3J7"/>
<accession>A0A7D5P3J7</accession>
<dbReference type="SUPFAM" id="SSF51126">
    <property type="entry name" value="Pectin lyase-like"/>
    <property type="match status" value="1"/>
</dbReference>
<keyword evidence="3" id="KW-1185">Reference proteome</keyword>
<dbReference type="InterPro" id="IPR011050">
    <property type="entry name" value="Pectin_lyase_fold/virulence"/>
</dbReference>
<evidence type="ECO:0000256" key="1">
    <source>
        <dbReference type="SAM" id="MobiDB-lite"/>
    </source>
</evidence>
<evidence type="ECO:0000313" key="3">
    <source>
        <dbReference type="Proteomes" id="UP000509667"/>
    </source>
</evidence>
<evidence type="ECO:0008006" key="4">
    <source>
        <dbReference type="Google" id="ProtNLM"/>
    </source>
</evidence>
<dbReference type="EMBL" id="CP058910">
    <property type="protein sequence ID" value="QLH77304.1"/>
    <property type="molecule type" value="Genomic_DNA"/>
</dbReference>
<dbReference type="InterPro" id="IPR012334">
    <property type="entry name" value="Pectin_lyas_fold"/>
</dbReference>
<evidence type="ECO:0000313" key="2">
    <source>
        <dbReference type="EMBL" id="QLH77304.1"/>
    </source>
</evidence>
<reference evidence="2 3" key="1">
    <citation type="submission" date="2020-07" db="EMBL/GenBank/DDBJ databases">
        <title>Halosimplex pelagicum sp. nov. and Halosimplex rubrum sp. nov., isolated from salted brown alga Laminaria, and emended description of the genus Halosimplex.</title>
        <authorList>
            <person name="Cui H."/>
        </authorList>
    </citation>
    <scope>NUCLEOTIDE SEQUENCE [LARGE SCALE GENOMIC DNA]</scope>
    <source>
        <strain evidence="2 3">R27</strain>
    </source>
</reference>
<sequence length="454" mass="48492">MADDDRSRRQFLRASSVLGALGLAGCTGVLEETTATPPDAGETTEVPELVSTGTATPTAAEQPATTGPTETDTPTATATPEPSVTIGVAEELDRQRPDLPEQPEPDWTVAADGSGDYESLSEAMRIAKDGEVIELKAGTYEITSGGEIQFVGAGRSETTVNVTADGVNGSDFSFHGLTVAEMPAVAGLNTSLRFYDCLVETSIEAARSSRSYGVHGVRSRFVESVNAELLEASGCLFESEASPVSMRVSDCRFESGTKLFDAKSLERCVFDEPVSLRLQGGETVSDTVFTGVSVDVINARESGVITNCHFQQPDGSTEVASFTGNGDVRYCRFEGSCDPNCRSLFANEFTADGAVEYFIDGRAPSEFVANVFDGADIRVDSLRNDFDYKTAPYLEAAELGNYYSGHDESDEDGDDIVDLPYPISGEMGLTDRYPLASKDIARYLPVTAECEFCG</sequence>
<dbReference type="InterPro" id="IPR006311">
    <property type="entry name" value="TAT_signal"/>
</dbReference>
<dbReference type="OrthoDB" id="204363at2157"/>
<dbReference type="KEGG" id="hrr:HZS55_08360"/>
<organism evidence="2 3">
    <name type="scientific">Halosimplex rubrum</name>
    <dbReference type="NCBI Taxonomy" id="869889"/>
    <lineage>
        <taxon>Archaea</taxon>
        <taxon>Methanobacteriati</taxon>
        <taxon>Methanobacteriota</taxon>
        <taxon>Stenosarchaea group</taxon>
        <taxon>Halobacteria</taxon>
        <taxon>Halobacteriales</taxon>
        <taxon>Haloarculaceae</taxon>
        <taxon>Halosimplex</taxon>
    </lineage>
</organism>
<dbReference type="PROSITE" id="PS51318">
    <property type="entry name" value="TAT"/>
    <property type="match status" value="1"/>
</dbReference>
<proteinExistence type="predicted"/>
<dbReference type="Gene3D" id="2.160.20.10">
    <property type="entry name" value="Single-stranded right-handed beta-helix, Pectin lyase-like"/>
    <property type="match status" value="1"/>
</dbReference>
<dbReference type="GeneID" id="56077869"/>